<protein>
    <submittedName>
        <fullName evidence="2">Antennapedia</fullName>
    </submittedName>
</protein>
<proteinExistence type="predicted"/>
<name>A0AC34GM81_9BILA</name>
<organism evidence="1 2">
    <name type="scientific">Panagrolaimus sp. ES5</name>
    <dbReference type="NCBI Taxonomy" id="591445"/>
    <lineage>
        <taxon>Eukaryota</taxon>
        <taxon>Metazoa</taxon>
        <taxon>Ecdysozoa</taxon>
        <taxon>Nematoda</taxon>
        <taxon>Chromadorea</taxon>
        <taxon>Rhabditida</taxon>
        <taxon>Tylenchina</taxon>
        <taxon>Panagrolaimomorpha</taxon>
        <taxon>Panagrolaimoidea</taxon>
        <taxon>Panagrolaimidae</taxon>
        <taxon>Panagrolaimus</taxon>
    </lineage>
</organism>
<reference evidence="2" key="1">
    <citation type="submission" date="2022-11" db="UniProtKB">
        <authorList>
            <consortium name="WormBaseParasite"/>
        </authorList>
    </citation>
    <scope>IDENTIFICATION</scope>
</reference>
<evidence type="ECO:0000313" key="1">
    <source>
        <dbReference type="Proteomes" id="UP000887579"/>
    </source>
</evidence>
<evidence type="ECO:0000313" key="2">
    <source>
        <dbReference type="WBParaSite" id="ES5_v2.g30818.t1"/>
    </source>
</evidence>
<accession>A0AC34GM81</accession>
<dbReference type="Proteomes" id="UP000887579">
    <property type="component" value="Unplaced"/>
</dbReference>
<dbReference type="WBParaSite" id="ES5_v2.g30818.t1">
    <property type="protein sequence ID" value="ES5_v2.g30818.t1"/>
    <property type="gene ID" value="ES5_v2.g30818"/>
</dbReference>
<sequence>MMNQISNPGQQPGHHSAQPVAPHQQQNICFAPAQQYHGDGYDPRQQEQSYQQNVAY</sequence>